<protein>
    <submittedName>
        <fullName evidence="1">Uncharacterized protein</fullName>
    </submittedName>
</protein>
<evidence type="ECO:0000313" key="2">
    <source>
        <dbReference type="Proteomes" id="UP000248882"/>
    </source>
</evidence>
<sequence length="192" mass="22275">MTHRYQIILVSLLLIVNIGCSDKNLKKIEGQIDAEGAGEIRLGKTYSEVLSKIDETVYEVSPNDKNGFQIKKDRKTIISFWSKNQDSTIGFVKVLSDNYQTAKGLKVGDSMDKVRTIYPELKLLFDEMDGEYYFAPEDLQVYNKDKPEILCLFYVDSKEKNIDFEMNEKTDRFESSMDIEGIIKHVLIYKWK</sequence>
<reference evidence="1 2" key="1">
    <citation type="submission" date="2018-06" db="EMBL/GenBank/DDBJ databases">
        <title>Genomic Encyclopedia of Archaeal and Bacterial Type Strains, Phase II (KMG-II): from individual species to whole genera.</title>
        <authorList>
            <person name="Goeker M."/>
        </authorList>
    </citation>
    <scope>NUCLEOTIDE SEQUENCE [LARGE SCALE GENOMIC DNA]</scope>
    <source>
        <strain evidence="1 2">DSM 19830</strain>
    </source>
</reference>
<dbReference type="OrthoDB" id="1494315at2"/>
<evidence type="ECO:0000313" key="1">
    <source>
        <dbReference type="EMBL" id="PZX50164.1"/>
    </source>
</evidence>
<proteinExistence type="predicted"/>
<comment type="caution">
    <text evidence="1">The sequence shown here is derived from an EMBL/GenBank/DDBJ whole genome shotgun (WGS) entry which is preliminary data.</text>
</comment>
<dbReference type="Proteomes" id="UP000248882">
    <property type="component" value="Unassembled WGS sequence"/>
</dbReference>
<organism evidence="1 2">
    <name type="scientific">Algoriphagus chordae</name>
    <dbReference type="NCBI Taxonomy" id="237019"/>
    <lineage>
        <taxon>Bacteria</taxon>
        <taxon>Pseudomonadati</taxon>
        <taxon>Bacteroidota</taxon>
        <taxon>Cytophagia</taxon>
        <taxon>Cytophagales</taxon>
        <taxon>Cyclobacteriaceae</taxon>
        <taxon>Algoriphagus</taxon>
    </lineage>
</organism>
<dbReference type="AlphaFoldDB" id="A0A2W7QP76"/>
<dbReference type="RefSeq" id="WP_111320394.1">
    <property type="nucleotide sequence ID" value="NZ_QKZT01000012.1"/>
</dbReference>
<gene>
    <name evidence="1" type="ORF">LV85_02780</name>
</gene>
<dbReference type="EMBL" id="QKZT01000012">
    <property type="protein sequence ID" value="PZX50164.1"/>
    <property type="molecule type" value="Genomic_DNA"/>
</dbReference>
<name>A0A2W7QP76_9BACT</name>
<accession>A0A2W7QP76</accession>
<keyword evidence="2" id="KW-1185">Reference proteome</keyword>